<organism evidence="1">
    <name type="scientific">Escherichia coli</name>
    <dbReference type="NCBI Taxonomy" id="562"/>
    <lineage>
        <taxon>Bacteria</taxon>
        <taxon>Pseudomonadati</taxon>
        <taxon>Pseudomonadota</taxon>
        <taxon>Gammaproteobacteria</taxon>
        <taxon>Enterobacterales</taxon>
        <taxon>Enterobacteriaceae</taxon>
        <taxon>Escherichia</taxon>
    </lineage>
</organism>
<evidence type="ECO:0000313" key="1">
    <source>
        <dbReference type="EMBL" id="AIT41462.1"/>
    </source>
</evidence>
<reference evidence="2" key="1">
    <citation type="submission" date="2013-10" db="EMBL/GenBank/DDBJ databases">
        <authorList>
            <person name="Falgenhauer L."/>
        </authorList>
    </citation>
    <scope>NUCLEOTIDE SEQUENCE</scope>
    <source>
        <strain evidence="2">H8</strain>
        <plasmid evidence="2">pECOH8</plasmid>
    </source>
</reference>
<proteinExistence type="predicted"/>
<geneLocation type="plasmid" evidence="2">
    <name>pECOH8</name>
</geneLocation>
<reference evidence="2" key="3">
    <citation type="submission" date="2021-06" db="EMBL/GenBank/DDBJ databases">
        <title>Complete genome sequence of a IncI1 plasmid encoding microcin and CTX-M-1.</title>
        <authorList>
            <person name="Falgenhauer L.F."/>
            <person name="Schmiedel J.S."/>
            <person name="Fritzenwanker M.F."/>
            <person name="Yao Y.Y."/>
            <person name="Imirzalioglu C.I."/>
            <person name="Chakraborty T.C."/>
        </authorList>
    </citation>
    <scope>NUCLEOTIDE SEQUENCE</scope>
    <source>
        <strain evidence="2">H8</strain>
        <plasmid evidence="2">pECOH8</plasmid>
    </source>
</reference>
<accession>A0A097GZX8</accession>
<dbReference type="EMBL" id="KJ020575">
    <property type="protein sequence ID" value="AIT41462.1"/>
    <property type="molecule type" value="Genomic_DNA"/>
</dbReference>
<keyword evidence="1" id="KW-0614">Plasmid</keyword>
<sequence>MVFIIDDKTISDIIRNHEHTNHAGYYFYLSVHYQMERAGWMKKGCFHSAMNN</sequence>
<evidence type="ECO:0000313" key="2">
    <source>
        <dbReference type="EMBL" id="CDJ79549.1"/>
    </source>
</evidence>
<name>A0A097GZX8_ECOLX</name>
<reference evidence="1" key="2">
    <citation type="submission" date="2013-12" db="EMBL/GenBank/DDBJ databases">
        <title>complete sequence of plasmid pHNFP460-1.</title>
        <authorList>
            <person name="Liu J."/>
            <person name="He D."/>
            <person name="Lv L."/>
            <person name="Yang X."/>
        </authorList>
    </citation>
    <scope>NUCLEOTIDE SEQUENCE</scope>
    <source>
        <strain evidence="1">FP460</strain>
        <plasmid evidence="1">pHNFP460-1</plasmid>
    </source>
</reference>
<protein>
    <submittedName>
        <fullName evidence="1">Uncharacterized protein</fullName>
    </submittedName>
</protein>
<gene>
    <name evidence="2" type="ORF">PECOH8_0011</name>
    <name evidence="1" type="ORF">pHNFP460_016</name>
</gene>
<dbReference type="AlphaFoldDB" id="A0A097GZX8"/>
<dbReference type="EMBL" id="HG739083">
    <property type="protein sequence ID" value="CDJ79549.1"/>
    <property type="molecule type" value="Genomic_DNA"/>
</dbReference>
<geneLocation type="plasmid" evidence="1">
    <name>pHNFP460-1</name>
</geneLocation>